<organism evidence="2 3">
    <name type="scientific">Potamilus streckersoni</name>
    <dbReference type="NCBI Taxonomy" id="2493646"/>
    <lineage>
        <taxon>Eukaryota</taxon>
        <taxon>Metazoa</taxon>
        <taxon>Spiralia</taxon>
        <taxon>Lophotrochozoa</taxon>
        <taxon>Mollusca</taxon>
        <taxon>Bivalvia</taxon>
        <taxon>Autobranchia</taxon>
        <taxon>Heteroconchia</taxon>
        <taxon>Palaeoheterodonta</taxon>
        <taxon>Unionida</taxon>
        <taxon>Unionoidea</taxon>
        <taxon>Unionidae</taxon>
        <taxon>Ambleminae</taxon>
        <taxon>Lampsilini</taxon>
        <taxon>Potamilus</taxon>
    </lineage>
</organism>
<dbReference type="EMBL" id="JAEAOA010002175">
    <property type="protein sequence ID" value="KAK3577106.1"/>
    <property type="molecule type" value="Genomic_DNA"/>
</dbReference>
<dbReference type="Pfam" id="PF01275">
    <property type="entry name" value="Myelin_PLP"/>
    <property type="match status" value="1"/>
</dbReference>
<dbReference type="Proteomes" id="UP001195483">
    <property type="component" value="Unassembled WGS sequence"/>
</dbReference>
<dbReference type="PANTHER" id="PTHR11683">
    <property type="entry name" value="MYELIN PROTEOLIPID"/>
    <property type="match status" value="1"/>
</dbReference>
<keyword evidence="1" id="KW-0472">Membrane</keyword>
<feature type="transmembrane region" description="Helical" evidence="1">
    <location>
        <begin position="198"/>
        <end position="221"/>
    </location>
</feature>
<sequence length="403" mass="44902">MEITEKVGNCPFASLIATLIVFAGVGTFCGTLYRALAIFLERIMNELFGFSVAWLSVIQVVFVVVAVVMALFAILLLVFGFLATGATRKNVYSGARCIMGGRVSAAFFMVICYLLNMAWMCITAACVVPMILYISLNSICNNDIYNKNANSVTTCIKLSQFGIYRNQTLSLGISALPGKDQLCEQTELSRFCDRIVEAGPLFCVAFAGAFLIVLGLTHFLVCLSANYTRIKIARELTEYRDAVDMEDLELEYCLDKAIIDEYSIKHGGIIEEYSFKHIGIEEYSIKHGGIIEEYSIKHGGIIEEYSFKHIAIIEEYSIKHGGITEEYSIKYGGIIEEYSIKHGGIIEEYSIKHGGIIEKYSIKHGGIIEKYYIKHGGIIEEYSIKHGGIIEEYSIKHGGKIEE</sequence>
<protein>
    <submittedName>
        <fullName evidence="2">Uncharacterized protein</fullName>
    </submittedName>
</protein>
<feature type="transmembrane region" description="Helical" evidence="1">
    <location>
        <begin position="12"/>
        <end position="33"/>
    </location>
</feature>
<evidence type="ECO:0000256" key="1">
    <source>
        <dbReference type="SAM" id="Phobius"/>
    </source>
</evidence>
<name>A0AAE0RP71_9BIVA</name>
<keyword evidence="1" id="KW-0812">Transmembrane</keyword>
<dbReference type="PANTHER" id="PTHR11683:SF12">
    <property type="entry name" value="M6, ISOFORM F"/>
    <property type="match status" value="1"/>
</dbReference>
<accession>A0AAE0RP71</accession>
<evidence type="ECO:0000313" key="3">
    <source>
        <dbReference type="Proteomes" id="UP001195483"/>
    </source>
</evidence>
<keyword evidence="1" id="KW-1133">Transmembrane helix</keyword>
<reference evidence="2" key="1">
    <citation type="journal article" date="2021" name="Genome Biol. Evol.">
        <title>A High-Quality Reference Genome for a Parasitic Bivalve with Doubly Uniparental Inheritance (Bivalvia: Unionida).</title>
        <authorList>
            <person name="Smith C.H."/>
        </authorList>
    </citation>
    <scope>NUCLEOTIDE SEQUENCE</scope>
    <source>
        <strain evidence="2">CHS0354</strain>
    </source>
</reference>
<reference evidence="2" key="3">
    <citation type="submission" date="2023-05" db="EMBL/GenBank/DDBJ databases">
        <authorList>
            <person name="Smith C.H."/>
        </authorList>
    </citation>
    <scope>NUCLEOTIDE SEQUENCE</scope>
    <source>
        <strain evidence="2">CHS0354</strain>
        <tissue evidence="2">Mantle</tissue>
    </source>
</reference>
<dbReference type="GO" id="GO:0031175">
    <property type="term" value="P:neuron projection development"/>
    <property type="evidence" value="ECO:0007669"/>
    <property type="project" value="TreeGrafter"/>
</dbReference>
<reference evidence="2" key="2">
    <citation type="journal article" date="2021" name="Genome Biol. Evol.">
        <title>Developing a high-quality reference genome for a parasitic bivalve with doubly uniparental inheritance (Bivalvia: Unionida).</title>
        <authorList>
            <person name="Smith C.H."/>
        </authorList>
    </citation>
    <scope>NUCLEOTIDE SEQUENCE</scope>
    <source>
        <strain evidence="2">CHS0354</strain>
        <tissue evidence="2">Mantle</tissue>
    </source>
</reference>
<dbReference type="InterPro" id="IPR001614">
    <property type="entry name" value="Myelin_PLP"/>
</dbReference>
<feature type="transmembrane region" description="Helical" evidence="1">
    <location>
        <begin position="53"/>
        <end position="82"/>
    </location>
</feature>
<feature type="transmembrane region" description="Helical" evidence="1">
    <location>
        <begin position="103"/>
        <end position="136"/>
    </location>
</feature>
<dbReference type="AlphaFoldDB" id="A0AAE0RP71"/>
<proteinExistence type="predicted"/>
<evidence type="ECO:0000313" key="2">
    <source>
        <dbReference type="EMBL" id="KAK3577106.1"/>
    </source>
</evidence>
<gene>
    <name evidence="2" type="ORF">CHS0354_037138</name>
</gene>
<dbReference type="GO" id="GO:0005886">
    <property type="term" value="C:plasma membrane"/>
    <property type="evidence" value="ECO:0007669"/>
    <property type="project" value="TreeGrafter"/>
</dbReference>
<keyword evidence="3" id="KW-1185">Reference proteome</keyword>
<comment type="caution">
    <text evidence="2">The sequence shown here is derived from an EMBL/GenBank/DDBJ whole genome shotgun (WGS) entry which is preliminary data.</text>
</comment>